<dbReference type="GeneID" id="7449454"/>
<dbReference type="PaxDb" id="35128-Thaps11962"/>
<dbReference type="KEGG" id="tps:THAPSDRAFT_11962"/>
<feature type="compositionally biased region" description="Basic and acidic residues" evidence="1">
    <location>
        <begin position="255"/>
        <end position="269"/>
    </location>
</feature>
<feature type="compositionally biased region" description="Basic and acidic residues" evidence="1">
    <location>
        <begin position="206"/>
        <end position="216"/>
    </location>
</feature>
<feature type="compositionally biased region" description="Basic residues" evidence="1">
    <location>
        <begin position="568"/>
        <end position="581"/>
    </location>
</feature>
<protein>
    <submittedName>
        <fullName evidence="2">Uncharacterized protein</fullName>
    </submittedName>
</protein>
<proteinExistence type="predicted"/>
<feature type="region of interest" description="Disordered" evidence="1">
    <location>
        <begin position="568"/>
        <end position="595"/>
    </location>
</feature>
<name>B8CG25_THAPS</name>
<feature type="compositionally biased region" description="Low complexity" evidence="1">
    <location>
        <begin position="427"/>
        <end position="451"/>
    </location>
</feature>
<organism evidence="2 3">
    <name type="scientific">Thalassiosira pseudonana</name>
    <name type="common">Marine diatom</name>
    <name type="synonym">Cyclotella nana</name>
    <dbReference type="NCBI Taxonomy" id="35128"/>
    <lineage>
        <taxon>Eukaryota</taxon>
        <taxon>Sar</taxon>
        <taxon>Stramenopiles</taxon>
        <taxon>Ochrophyta</taxon>
        <taxon>Bacillariophyta</taxon>
        <taxon>Coscinodiscophyceae</taxon>
        <taxon>Thalassiosirophycidae</taxon>
        <taxon>Thalassiosirales</taxon>
        <taxon>Thalassiosiraceae</taxon>
        <taxon>Thalassiosira</taxon>
    </lineage>
</organism>
<evidence type="ECO:0000313" key="3">
    <source>
        <dbReference type="Proteomes" id="UP000001449"/>
    </source>
</evidence>
<reference evidence="2 3" key="2">
    <citation type="journal article" date="2008" name="Nature">
        <title>The Phaeodactylum genome reveals the evolutionary history of diatom genomes.</title>
        <authorList>
            <person name="Bowler C."/>
            <person name="Allen A.E."/>
            <person name="Badger J.H."/>
            <person name="Grimwood J."/>
            <person name="Jabbari K."/>
            <person name="Kuo A."/>
            <person name="Maheswari U."/>
            <person name="Martens C."/>
            <person name="Maumus F."/>
            <person name="Otillar R.P."/>
            <person name="Rayko E."/>
            <person name="Salamov A."/>
            <person name="Vandepoele K."/>
            <person name="Beszteri B."/>
            <person name="Gruber A."/>
            <person name="Heijde M."/>
            <person name="Katinka M."/>
            <person name="Mock T."/>
            <person name="Valentin K."/>
            <person name="Verret F."/>
            <person name="Berges J.A."/>
            <person name="Brownlee C."/>
            <person name="Cadoret J.P."/>
            <person name="Chiovitti A."/>
            <person name="Choi C.J."/>
            <person name="Coesel S."/>
            <person name="De Martino A."/>
            <person name="Detter J.C."/>
            <person name="Durkin C."/>
            <person name="Falciatore A."/>
            <person name="Fournet J."/>
            <person name="Haruta M."/>
            <person name="Huysman M.J."/>
            <person name="Jenkins B.D."/>
            <person name="Jiroutova K."/>
            <person name="Jorgensen R.E."/>
            <person name="Joubert Y."/>
            <person name="Kaplan A."/>
            <person name="Kroger N."/>
            <person name="Kroth P.G."/>
            <person name="La Roche J."/>
            <person name="Lindquist E."/>
            <person name="Lommer M."/>
            <person name="Martin-Jezequel V."/>
            <person name="Lopez P.J."/>
            <person name="Lucas S."/>
            <person name="Mangogna M."/>
            <person name="McGinnis K."/>
            <person name="Medlin L.K."/>
            <person name="Montsant A."/>
            <person name="Oudot-Le Secq M.P."/>
            <person name="Napoli C."/>
            <person name="Obornik M."/>
            <person name="Parker M.S."/>
            <person name="Petit J.L."/>
            <person name="Porcel B.M."/>
            <person name="Poulsen N."/>
            <person name="Robison M."/>
            <person name="Rychlewski L."/>
            <person name="Rynearson T.A."/>
            <person name="Schmutz J."/>
            <person name="Shapiro H."/>
            <person name="Siaut M."/>
            <person name="Stanley M."/>
            <person name="Sussman M.R."/>
            <person name="Taylor A.R."/>
            <person name="Vardi A."/>
            <person name="von Dassow P."/>
            <person name="Vyverman W."/>
            <person name="Willis A."/>
            <person name="Wyrwicz L.S."/>
            <person name="Rokhsar D.S."/>
            <person name="Weissenbach J."/>
            <person name="Armbrust E.V."/>
            <person name="Green B.R."/>
            <person name="Van de Peer Y."/>
            <person name="Grigoriev I.V."/>
        </authorList>
    </citation>
    <scope>NUCLEOTIDE SEQUENCE [LARGE SCALE GENOMIC DNA]</scope>
    <source>
        <strain evidence="2 3">CCMP1335</strain>
    </source>
</reference>
<dbReference type="RefSeq" id="XP_002295111.1">
    <property type="nucleotide sequence ID" value="XM_002295075.1"/>
</dbReference>
<dbReference type="InParanoid" id="B8CG25"/>
<feature type="compositionally biased region" description="Low complexity" evidence="1">
    <location>
        <begin position="55"/>
        <end position="65"/>
    </location>
</feature>
<feature type="compositionally biased region" description="Polar residues" evidence="1">
    <location>
        <begin position="191"/>
        <end position="205"/>
    </location>
</feature>
<accession>B8CG25</accession>
<evidence type="ECO:0000256" key="1">
    <source>
        <dbReference type="SAM" id="MobiDB-lite"/>
    </source>
</evidence>
<feature type="compositionally biased region" description="Low complexity" evidence="1">
    <location>
        <begin position="520"/>
        <end position="533"/>
    </location>
</feature>
<dbReference type="HOGENOM" id="CLU_426733_0_0_1"/>
<feature type="compositionally biased region" description="Basic and acidic residues" evidence="1">
    <location>
        <begin position="276"/>
        <end position="285"/>
    </location>
</feature>
<feature type="compositionally biased region" description="Low complexity" evidence="1">
    <location>
        <begin position="241"/>
        <end position="254"/>
    </location>
</feature>
<feature type="region of interest" description="Disordered" evidence="1">
    <location>
        <begin position="513"/>
        <end position="553"/>
    </location>
</feature>
<sequence length="642" mass="70393">MGLSTQTSYHQPPLSSIGIDTKYNPAYEGARFDTSGYCLKHPMIRLCKPVAPSNNNASTTSSHLLSLKKKSPKDESFDESPASSSNGSEEGDDSAMPKFKYIIIRKTCPMCGEHNLRNERKMNKQSWAHGYEMPKLMERKSCKNTFVGLDTHHKFVRQSSCGSHRNNYHPNSPYNNNSPKMLLTDTPCTQASTPPSVYSNYSPTETKQRSKKDFTEAVRMGIKSGNLPPPPTHFHREAPSRGRASSRSVVNASAFEKKGSLRSVSRDSVRTTMTTQREESGRTVARDSSLSSRRNRDSSVNSERRRLQGAIPDQKGRLLPSSSSTEVLSQSRQRSHSQSSRKSVGYSRRHTLDGTAVSTTTTTPSSSSNRRLSRRHSSITSNALGLGNGSDHCSAADSASSTVYRSNTQRRSREPSPSRSRERSSSRSRAPSATRSVTPSSHTPSSSSASVKTMPYSARSVASPKPSSSKPKHTTPSFFRGRAASVLSSSMPDITSDSSGGASMKEETIIRGRSLFSKHSNNGSRSRSRSNASKLQDHISKHSATNDDNDTATETVASSALRSFKNSIRRRSLSRNSKRVLKTTSSMDGHEDDEPSTLRYEVPFNPSTGKCNYHSDVSLAVKNTGGRGGWKIIRDECPKCGH</sequence>
<keyword evidence="3" id="KW-1185">Reference proteome</keyword>
<dbReference type="EMBL" id="CM000653">
    <property type="protein sequence ID" value="EED87891.1"/>
    <property type="molecule type" value="Genomic_DNA"/>
</dbReference>
<feature type="region of interest" description="Disordered" evidence="1">
    <location>
        <begin position="55"/>
        <end position="95"/>
    </location>
</feature>
<feature type="compositionally biased region" description="Low complexity" evidence="1">
    <location>
        <begin position="358"/>
        <end position="370"/>
    </location>
</feature>
<evidence type="ECO:0000313" key="2">
    <source>
        <dbReference type="EMBL" id="EED87891.1"/>
    </source>
</evidence>
<gene>
    <name evidence="2" type="ORF">THAPSDRAFT_11962</name>
</gene>
<feature type="compositionally biased region" description="Basic and acidic residues" evidence="1">
    <location>
        <begin position="411"/>
        <end position="425"/>
    </location>
</feature>
<feature type="compositionally biased region" description="Low complexity" evidence="1">
    <location>
        <begin position="329"/>
        <end position="343"/>
    </location>
</feature>
<feature type="compositionally biased region" description="Basic and acidic residues" evidence="1">
    <location>
        <begin position="294"/>
        <end position="306"/>
    </location>
</feature>
<dbReference type="AlphaFoldDB" id="B8CG25"/>
<feature type="region of interest" description="Disordered" evidence="1">
    <location>
        <begin position="191"/>
        <end position="484"/>
    </location>
</feature>
<dbReference type="Proteomes" id="UP000001449">
    <property type="component" value="Chromosome 22"/>
</dbReference>
<reference evidence="2 3" key="1">
    <citation type="journal article" date="2004" name="Science">
        <title>The genome of the diatom Thalassiosira pseudonana: ecology, evolution, and metabolism.</title>
        <authorList>
            <person name="Armbrust E.V."/>
            <person name="Berges J.A."/>
            <person name="Bowler C."/>
            <person name="Green B.R."/>
            <person name="Martinez D."/>
            <person name="Putnam N.H."/>
            <person name="Zhou S."/>
            <person name="Allen A.E."/>
            <person name="Apt K.E."/>
            <person name="Bechner M."/>
            <person name="Brzezinski M.A."/>
            <person name="Chaal B.K."/>
            <person name="Chiovitti A."/>
            <person name="Davis A.K."/>
            <person name="Demarest M.S."/>
            <person name="Detter J.C."/>
            <person name="Glavina T."/>
            <person name="Goodstein D."/>
            <person name="Hadi M.Z."/>
            <person name="Hellsten U."/>
            <person name="Hildebrand M."/>
            <person name="Jenkins B.D."/>
            <person name="Jurka J."/>
            <person name="Kapitonov V.V."/>
            <person name="Kroger N."/>
            <person name="Lau W.W."/>
            <person name="Lane T.W."/>
            <person name="Larimer F.W."/>
            <person name="Lippmeier J.C."/>
            <person name="Lucas S."/>
            <person name="Medina M."/>
            <person name="Montsant A."/>
            <person name="Obornik M."/>
            <person name="Parker M.S."/>
            <person name="Palenik B."/>
            <person name="Pazour G.J."/>
            <person name="Richardson P.M."/>
            <person name="Rynearson T.A."/>
            <person name="Saito M.A."/>
            <person name="Schwartz D.C."/>
            <person name="Thamatrakoln K."/>
            <person name="Valentin K."/>
            <person name="Vardi A."/>
            <person name="Wilkerson F.P."/>
            <person name="Rokhsar D.S."/>
        </authorList>
    </citation>
    <scope>NUCLEOTIDE SEQUENCE [LARGE SCALE GENOMIC DNA]</scope>
    <source>
        <strain evidence="2 3">CCMP1335</strain>
    </source>
</reference>